<evidence type="ECO:0000256" key="1">
    <source>
        <dbReference type="ARBA" id="ARBA00022617"/>
    </source>
</evidence>
<keyword evidence="8" id="KW-1185">Reference proteome</keyword>
<dbReference type="SUPFAM" id="SSF46626">
    <property type="entry name" value="Cytochrome c"/>
    <property type="match status" value="1"/>
</dbReference>
<keyword evidence="5" id="KW-0732">Signal</keyword>
<keyword evidence="1 4" id="KW-0349">Heme</keyword>
<proteinExistence type="predicted"/>
<dbReference type="Gene3D" id="1.10.760.10">
    <property type="entry name" value="Cytochrome c-like domain"/>
    <property type="match status" value="1"/>
</dbReference>
<feature type="domain" description="Cytochrome c" evidence="6">
    <location>
        <begin position="27"/>
        <end position="125"/>
    </location>
</feature>
<feature type="chain" id="PRO_5012185078" evidence="5">
    <location>
        <begin position="30"/>
        <end position="874"/>
    </location>
</feature>
<dbReference type="GO" id="GO:0020037">
    <property type="term" value="F:heme binding"/>
    <property type="evidence" value="ECO:0007669"/>
    <property type="project" value="InterPro"/>
</dbReference>
<feature type="signal peptide" evidence="5">
    <location>
        <begin position="1"/>
        <end position="29"/>
    </location>
</feature>
<keyword evidence="3 4" id="KW-0408">Iron</keyword>
<organism evidence="7 8">
    <name type="scientific">Fuerstiella marisgermanici</name>
    <dbReference type="NCBI Taxonomy" id="1891926"/>
    <lineage>
        <taxon>Bacteria</taxon>
        <taxon>Pseudomonadati</taxon>
        <taxon>Planctomycetota</taxon>
        <taxon>Planctomycetia</taxon>
        <taxon>Planctomycetales</taxon>
        <taxon>Planctomycetaceae</taxon>
        <taxon>Fuerstiella</taxon>
    </lineage>
</organism>
<evidence type="ECO:0000256" key="4">
    <source>
        <dbReference type="PROSITE-ProRule" id="PRU00433"/>
    </source>
</evidence>
<dbReference type="InterPro" id="IPR011444">
    <property type="entry name" value="DUF1549"/>
</dbReference>
<protein>
    <submittedName>
        <fullName evidence="7">Planctomycete cytochrome C</fullName>
    </submittedName>
</protein>
<dbReference type="GO" id="GO:0046872">
    <property type="term" value="F:metal ion binding"/>
    <property type="evidence" value="ECO:0007669"/>
    <property type="project" value="UniProtKB-KW"/>
</dbReference>
<evidence type="ECO:0000259" key="6">
    <source>
        <dbReference type="PROSITE" id="PS51007"/>
    </source>
</evidence>
<name>A0A1P8WEY8_9PLAN</name>
<dbReference type="GO" id="GO:0009055">
    <property type="term" value="F:electron transfer activity"/>
    <property type="evidence" value="ECO:0007669"/>
    <property type="project" value="InterPro"/>
</dbReference>
<dbReference type="Proteomes" id="UP000187735">
    <property type="component" value="Chromosome"/>
</dbReference>
<dbReference type="AlphaFoldDB" id="A0A1P8WEY8"/>
<evidence type="ECO:0000256" key="5">
    <source>
        <dbReference type="SAM" id="SignalP"/>
    </source>
</evidence>
<dbReference type="Pfam" id="PF07635">
    <property type="entry name" value="PSCyt1"/>
    <property type="match status" value="1"/>
</dbReference>
<evidence type="ECO:0000256" key="3">
    <source>
        <dbReference type="ARBA" id="ARBA00023004"/>
    </source>
</evidence>
<reference evidence="7 8" key="1">
    <citation type="journal article" date="2016" name="Front. Microbiol.">
        <title>Fuerstia marisgermanicae gen. nov., sp. nov., an Unusual Member of the Phylum Planctomycetes from the German Wadden Sea.</title>
        <authorList>
            <person name="Kohn T."/>
            <person name="Heuer A."/>
            <person name="Jogler M."/>
            <person name="Vollmers J."/>
            <person name="Boedeker C."/>
            <person name="Bunk B."/>
            <person name="Rast P."/>
            <person name="Borchert D."/>
            <person name="Glockner I."/>
            <person name="Freese H.M."/>
            <person name="Klenk H.P."/>
            <person name="Overmann J."/>
            <person name="Kaster A.K."/>
            <person name="Rohde M."/>
            <person name="Wiegand S."/>
            <person name="Jogler C."/>
        </authorList>
    </citation>
    <scope>NUCLEOTIDE SEQUENCE [LARGE SCALE GENOMIC DNA]</scope>
    <source>
        <strain evidence="7 8">NH11</strain>
    </source>
</reference>
<dbReference type="Pfam" id="PF07583">
    <property type="entry name" value="PSCyt2"/>
    <property type="match status" value="1"/>
</dbReference>
<dbReference type="InterPro" id="IPR009056">
    <property type="entry name" value="Cyt_c-like_dom"/>
</dbReference>
<dbReference type="KEGG" id="fmr:Fuma_02247"/>
<dbReference type="PROSITE" id="PS51007">
    <property type="entry name" value="CYTC"/>
    <property type="match status" value="1"/>
</dbReference>
<gene>
    <name evidence="7" type="ORF">Fuma_02247</name>
</gene>
<evidence type="ECO:0000256" key="2">
    <source>
        <dbReference type="ARBA" id="ARBA00022723"/>
    </source>
</evidence>
<sequence precursor="true">MPTVLPRPVSARLLVVCCCLAASLQPARADEREQFFEKQIRPLLIDNCVSCHGPDKQEGDLRLDSRQQMLVGTNDVDALVKPGHADESRLLQVIQYSEDDTQMPPKAKLSDRQIDLVRHWISEGAVWPEAHDFGAANAVDVNAWQQHWAFQPIADPPIPEIPGAAQHPIDRFVRQRLMAEGISPSRPADGRTLVRRLSYAIIGLPPTLDDLNAVDGLDDDAALQNWLTQYTDRLLATPQFGERWARYWLDIARYADTKGYVFQEDRNYKDAWRYREWVIKSLNDDMPYDEFLTRQIAADRMAGSDDPVQLAAMGFLTLGRRFLNNKHDIIDDRIDVLSRGTMAMTVACARCHDHKFDPIPTADYYSLYGVFASSHEPKEGKSPLQLADLPKPHEPYVFVRGGAGNRGPKVSRHFLTALSEGEPAPFTDGSGRLELAKEIASPQNPLTARVAVNRVWLRLFGHGLVDSPSDFGVRTSPPSHPELLDHLATYFINHNWSRKAVIRYILQSGTWRQSSAPREDVAQRDPENRLLARMTRRRLDFEAFRDSVLSVAGNLDTTIGGESADITSEPFTNRRTVYAQIDRQNLPGVFRTFDFASPDTHAPKRFETTVPQQALFQLNSPFIMEQARRSADAVADQPDSDAVNNLYQAILKRQPEAQEVAAAAQFLTTATEVVPKGTASSGWHYGYAEITPEMNRVLKFEPFPVFHENRWAGGSKLPDPKLGWCSLSSKGGHAGGDLGRCPDRRWVSDRDCQIRIESTLKHASEKGDGVSGHVISTGQPVQSASAHNKSVNLNVDEVDLKAGDVVDFVIHCGANESFDSFDWKIVIKQSVDGTIVRTWDSVSEFSGARSSDRLSPAAQLAQTLLLTNEFLFVD</sequence>
<dbReference type="STRING" id="1891926.Fuma_02247"/>
<evidence type="ECO:0000313" key="7">
    <source>
        <dbReference type="EMBL" id="APZ92636.1"/>
    </source>
</evidence>
<dbReference type="InterPro" id="IPR036909">
    <property type="entry name" value="Cyt_c-like_dom_sf"/>
</dbReference>
<dbReference type="PANTHER" id="PTHR35889:SF3">
    <property type="entry name" value="F-BOX DOMAIN-CONTAINING PROTEIN"/>
    <property type="match status" value="1"/>
</dbReference>
<dbReference type="InterPro" id="IPR011429">
    <property type="entry name" value="Cyt_c_Planctomycete-type"/>
</dbReference>
<dbReference type="Pfam" id="PF07587">
    <property type="entry name" value="PSD1"/>
    <property type="match status" value="1"/>
</dbReference>
<dbReference type="PANTHER" id="PTHR35889">
    <property type="entry name" value="CYCLOINULO-OLIGOSACCHARIDE FRUCTANOTRANSFERASE-RELATED"/>
    <property type="match status" value="1"/>
</dbReference>
<dbReference type="InterPro" id="IPR022655">
    <property type="entry name" value="DUF1553"/>
</dbReference>
<dbReference type="EMBL" id="CP017641">
    <property type="protein sequence ID" value="APZ92636.1"/>
    <property type="molecule type" value="Genomic_DNA"/>
</dbReference>
<evidence type="ECO:0000313" key="8">
    <source>
        <dbReference type="Proteomes" id="UP000187735"/>
    </source>
</evidence>
<keyword evidence="2 4" id="KW-0479">Metal-binding</keyword>
<accession>A0A1P8WEY8</accession>